<name>A0ABQ1RS19_9MICO</name>
<feature type="transmembrane region" description="Helical" evidence="1">
    <location>
        <begin position="80"/>
        <end position="98"/>
    </location>
</feature>
<dbReference type="InterPro" id="IPR053150">
    <property type="entry name" value="Teicoplanin_resist-assoc"/>
</dbReference>
<comment type="caution">
    <text evidence="3">The sequence shown here is derived from an EMBL/GenBank/DDBJ whole genome shotgun (WGS) entry which is preliminary data.</text>
</comment>
<feature type="transmembrane region" description="Helical" evidence="1">
    <location>
        <begin position="130"/>
        <end position="152"/>
    </location>
</feature>
<evidence type="ECO:0000259" key="2">
    <source>
        <dbReference type="Pfam" id="PF04892"/>
    </source>
</evidence>
<evidence type="ECO:0000313" key="4">
    <source>
        <dbReference type="Proteomes" id="UP000629365"/>
    </source>
</evidence>
<gene>
    <name evidence="3" type="ORF">GCM10007269_18000</name>
</gene>
<keyword evidence="1" id="KW-1133">Transmembrane helix</keyword>
<protein>
    <recommendedName>
        <fullName evidence="2">VanZ-like domain-containing protein</fullName>
    </recommendedName>
</protein>
<proteinExistence type="predicted"/>
<dbReference type="EMBL" id="BMCM01000002">
    <property type="protein sequence ID" value="GGD75356.1"/>
    <property type="molecule type" value="Genomic_DNA"/>
</dbReference>
<dbReference type="PANTHER" id="PTHR36834:SF1">
    <property type="entry name" value="INTEGRAL MEMBRANE PROTEIN"/>
    <property type="match status" value="1"/>
</dbReference>
<feature type="transmembrane region" description="Helical" evidence="1">
    <location>
        <begin position="105"/>
        <end position="124"/>
    </location>
</feature>
<feature type="domain" description="VanZ-like" evidence="2">
    <location>
        <begin position="34"/>
        <end position="151"/>
    </location>
</feature>
<keyword evidence="1" id="KW-0812">Transmembrane</keyword>
<evidence type="ECO:0000256" key="1">
    <source>
        <dbReference type="SAM" id="Phobius"/>
    </source>
</evidence>
<keyword evidence="1" id="KW-0472">Membrane</keyword>
<accession>A0ABQ1RS19</accession>
<dbReference type="Proteomes" id="UP000629365">
    <property type="component" value="Unassembled WGS sequence"/>
</dbReference>
<reference evidence="4" key="1">
    <citation type="journal article" date="2019" name="Int. J. Syst. Evol. Microbiol.">
        <title>The Global Catalogue of Microorganisms (GCM) 10K type strain sequencing project: providing services to taxonomists for standard genome sequencing and annotation.</title>
        <authorList>
            <consortium name="The Broad Institute Genomics Platform"/>
            <consortium name="The Broad Institute Genome Sequencing Center for Infectious Disease"/>
            <person name="Wu L."/>
            <person name="Ma J."/>
        </authorList>
    </citation>
    <scope>NUCLEOTIDE SEQUENCE [LARGE SCALE GENOMIC DNA]</scope>
    <source>
        <strain evidence="4">CCM 7640</strain>
    </source>
</reference>
<dbReference type="InterPro" id="IPR006976">
    <property type="entry name" value="VanZ-like"/>
</dbReference>
<dbReference type="Pfam" id="PF04892">
    <property type="entry name" value="VanZ"/>
    <property type="match status" value="1"/>
</dbReference>
<evidence type="ECO:0000313" key="3">
    <source>
        <dbReference type="EMBL" id="GGD75356.1"/>
    </source>
</evidence>
<dbReference type="PANTHER" id="PTHR36834">
    <property type="entry name" value="MEMBRANE PROTEIN-RELATED"/>
    <property type="match status" value="1"/>
</dbReference>
<keyword evidence="4" id="KW-1185">Reference proteome</keyword>
<feature type="transmembrane region" description="Helical" evidence="1">
    <location>
        <begin position="20"/>
        <end position="44"/>
    </location>
</feature>
<sequence length="168" mass="18135">MLRLAQGASRKLSLMPSSRVPPIAIFARVMLVPYALALALIVWLPATAASKVTGIVFRFARYVSEHSTISLATSYTVFEFLANIALFVPLGLLLVAAWPRSNAWVVLLLGYSASATIELVQTLLPSRYPTLSDVIANTIGTAIGCLAVRLFVQRHPAPRTVRASTVEA</sequence>
<organism evidence="3 4">
    <name type="scientific">Microbacterium murale</name>
    <dbReference type="NCBI Taxonomy" id="1081040"/>
    <lineage>
        <taxon>Bacteria</taxon>
        <taxon>Bacillati</taxon>
        <taxon>Actinomycetota</taxon>
        <taxon>Actinomycetes</taxon>
        <taxon>Micrococcales</taxon>
        <taxon>Microbacteriaceae</taxon>
        <taxon>Microbacterium</taxon>
    </lineage>
</organism>